<sequence>MNLFRRHRSPSTDARPAPPRGRSPPRPSPPAASFASRSRSRVPAHIPAYLHAALTDPIYLQRVLDALADREKRRHACMIRAGPDNPHAPAQGDAREGPPTDPQAYYAIRAGMAAQQEGKNRYAGAIVPYDFNRVLGASYAPHSPGPTCAGTDDRPGTSAEQGGSSPTRELADGEYLNASWVREQHGQKWWIAAQAPVQSTIHAFLSLCCAPVAPPGTAVPAGTVRARRVRAIVVLTRDVELRVRKADPYVPAAVGASLTYPAPPAHPQADPITVTLLARTPLPGQSTLSLLSVNGHEVSHYLYEGWPDHGVPLSSGPLLALMERVDEHLMDPLGLDPPGDEVGDGQGALGLVHCSAGIGRTGTWVALGSLLRWHGLLRPVGKPAPAPAAGAPAEAAHPAHKVSFAPAPPSRAHSHSPSSHPHPGNNMHNLPLPPPPPFGPSPLGPFPALAAPAPGSGSGSGLGSKDKPGRDEVALEVDGLRDARTGMVQRDEQVLWVYQTLREVLARAERARQRARSESRGRHADAVPGRGGSPSPAPADGERGREAHRGRESGRGRPAGQSSLSRLREGEGEGRSESRDGRRGRGYADMRGSSEED</sequence>
<name>A0A165EG65_9BASI</name>
<dbReference type="OrthoDB" id="10253954at2759"/>
<feature type="compositionally biased region" description="Pro residues" evidence="2">
    <location>
        <begin position="16"/>
        <end position="30"/>
    </location>
</feature>
<feature type="region of interest" description="Disordered" evidence="2">
    <location>
        <begin position="1"/>
        <end position="40"/>
    </location>
</feature>
<evidence type="ECO:0000256" key="1">
    <source>
        <dbReference type="ARBA" id="ARBA00009649"/>
    </source>
</evidence>
<reference evidence="5 6" key="1">
    <citation type="journal article" date="2016" name="Mol. Biol. Evol.">
        <title>Comparative Genomics of Early-Diverging Mushroom-Forming Fungi Provides Insights into the Origins of Lignocellulose Decay Capabilities.</title>
        <authorList>
            <person name="Nagy L.G."/>
            <person name="Riley R."/>
            <person name="Tritt A."/>
            <person name="Adam C."/>
            <person name="Daum C."/>
            <person name="Floudas D."/>
            <person name="Sun H."/>
            <person name="Yadav J.S."/>
            <person name="Pangilinan J."/>
            <person name="Larsson K.H."/>
            <person name="Matsuura K."/>
            <person name="Barry K."/>
            <person name="Labutti K."/>
            <person name="Kuo R."/>
            <person name="Ohm R.A."/>
            <person name="Bhattacharya S.S."/>
            <person name="Shirouzu T."/>
            <person name="Yoshinaga Y."/>
            <person name="Martin F.M."/>
            <person name="Grigoriev I.V."/>
            <person name="Hibbett D.S."/>
        </authorList>
    </citation>
    <scope>NUCLEOTIDE SEQUENCE [LARGE SCALE GENOMIC DNA]</scope>
    <source>
        <strain evidence="5 6">HHB12733</strain>
    </source>
</reference>
<proteinExistence type="inferred from homology"/>
<dbReference type="InterPro" id="IPR016130">
    <property type="entry name" value="Tyr_Pase_AS"/>
</dbReference>
<feature type="compositionally biased region" description="Low complexity" evidence="2">
    <location>
        <begin position="446"/>
        <end position="455"/>
    </location>
</feature>
<dbReference type="PANTHER" id="PTHR19134:SF449">
    <property type="entry name" value="TYROSINE-PROTEIN PHOSPHATASE 1"/>
    <property type="match status" value="1"/>
</dbReference>
<evidence type="ECO:0000313" key="5">
    <source>
        <dbReference type="EMBL" id="KZT54805.1"/>
    </source>
</evidence>
<dbReference type="CDD" id="cd00047">
    <property type="entry name" value="PTPc"/>
    <property type="match status" value="1"/>
</dbReference>
<organism evidence="5 6">
    <name type="scientific">Calocera cornea HHB12733</name>
    <dbReference type="NCBI Taxonomy" id="1353952"/>
    <lineage>
        <taxon>Eukaryota</taxon>
        <taxon>Fungi</taxon>
        <taxon>Dikarya</taxon>
        <taxon>Basidiomycota</taxon>
        <taxon>Agaricomycotina</taxon>
        <taxon>Dacrymycetes</taxon>
        <taxon>Dacrymycetales</taxon>
        <taxon>Dacrymycetaceae</taxon>
        <taxon>Calocera</taxon>
    </lineage>
</organism>
<dbReference type="SMART" id="SM00404">
    <property type="entry name" value="PTPc_motif"/>
    <property type="match status" value="1"/>
</dbReference>
<feature type="compositionally biased region" description="Basic and acidic residues" evidence="2">
    <location>
        <begin position="540"/>
        <end position="555"/>
    </location>
</feature>
<protein>
    <submittedName>
        <fullName evidence="5">Phosphatases II</fullName>
    </submittedName>
</protein>
<evidence type="ECO:0000259" key="3">
    <source>
        <dbReference type="PROSITE" id="PS50055"/>
    </source>
</evidence>
<feature type="compositionally biased region" description="Basic and acidic residues" evidence="2">
    <location>
        <begin position="512"/>
        <end position="525"/>
    </location>
</feature>
<dbReference type="SUPFAM" id="SSF52799">
    <property type="entry name" value="(Phosphotyrosine protein) phosphatases II"/>
    <property type="match status" value="1"/>
</dbReference>
<dbReference type="InterPro" id="IPR029021">
    <property type="entry name" value="Prot-tyrosine_phosphatase-like"/>
</dbReference>
<dbReference type="InterPro" id="IPR000242">
    <property type="entry name" value="PTP_cat"/>
</dbReference>
<dbReference type="Proteomes" id="UP000076842">
    <property type="component" value="Unassembled WGS sequence"/>
</dbReference>
<evidence type="ECO:0000259" key="4">
    <source>
        <dbReference type="PROSITE" id="PS50056"/>
    </source>
</evidence>
<dbReference type="PROSITE" id="PS50055">
    <property type="entry name" value="TYR_PHOSPHATASE_PTP"/>
    <property type="match status" value="1"/>
</dbReference>
<dbReference type="InterPro" id="IPR050348">
    <property type="entry name" value="Protein-Tyr_Phosphatase"/>
</dbReference>
<comment type="similarity">
    <text evidence="1">Belongs to the protein-tyrosine phosphatase family. Non-receptor class subfamily.</text>
</comment>
<dbReference type="SMART" id="SM00194">
    <property type="entry name" value="PTPc"/>
    <property type="match status" value="1"/>
</dbReference>
<dbReference type="PROSITE" id="PS50056">
    <property type="entry name" value="TYR_PHOSPHATASE_2"/>
    <property type="match status" value="1"/>
</dbReference>
<dbReference type="PROSITE" id="PS00383">
    <property type="entry name" value="TYR_PHOSPHATASE_1"/>
    <property type="match status" value="1"/>
</dbReference>
<dbReference type="InterPro" id="IPR000387">
    <property type="entry name" value="Tyr_Pase_dom"/>
</dbReference>
<feature type="region of interest" description="Disordered" evidence="2">
    <location>
        <begin position="384"/>
        <end position="470"/>
    </location>
</feature>
<feature type="compositionally biased region" description="Low complexity" evidence="2">
    <location>
        <begin position="384"/>
        <end position="405"/>
    </location>
</feature>
<gene>
    <name evidence="5" type="ORF">CALCODRAFT_510537</name>
</gene>
<keyword evidence="6" id="KW-1185">Reference proteome</keyword>
<dbReference type="Gene3D" id="3.90.190.10">
    <property type="entry name" value="Protein tyrosine phosphatase superfamily"/>
    <property type="match status" value="1"/>
</dbReference>
<feature type="region of interest" description="Disordered" evidence="2">
    <location>
        <begin position="512"/>
        <end position="597"/>
    </location>
</feature>
<accession>A0A165EG65</accession>
<dbReference type="Pfam" id="PF00102">
    <property type="entry name" value="Y_phosphatase"/>
    <property type="match status" value="2"/>
</dbReference>
<feature type="compositionally biased region" description="Basic and acidic residues" evidence="2">
    <location>
        <begin position="566"/>
        <end position="597"/>
    </location>
</feature>
<feature type="compositionally biased region" description="Low complexity" evidence="2">
    <location>
        <begin position="31"/>
        <end position="40"/>
    </location>
</feature>
<feature type="compositionally biased region" description="Polar residues" evidence="2">
    <location>
        <begin position="158"/>
        <end position="167"/>
    </location>
</feature>
<evidence type="ECO:0000256" key="2">
    <source>
        <dbReference type="SAM" id="MobiDB-lite"/>
    </source>
</evidence>
<feature type="domain" description="Tyrosine specific protein phosphatases" evidence="4">
    <location>
        <begin position="319"/>
        <end position="367"/>
    </location>
</feature>
<dbReference type="PANTHER" id="PTHR19134">
    <property type="entry name" value="RECEPTOR-TYPE TYROSINE-PROTEIN PHOSPHATASE"/>
    <property type="match status" value="1"/>
</dbReference>
<feature type="domain" description="Tyrosine-protein phosphatase" evidence="3">
    <location>
        <begin position="119"/>
        <end position="371"/>
    </location>
</feature>
<dbReference type="STRING" id="1353952.A0A165EG65"/>
<dbReference type="InterPro" id="IPR003595">
    <property type="entry name" value="Tyr_Pase_cat"/>
</dbReference>
<feature type="compositionally biased region" description="Pro residues" evidence="2">
    <location>
        <begin position="431"/>
        <end position="445"/>
    </location>
</feature>
<feature type="region of interest" description="Disordered" evidence="2">
    <location>
        <begin position="142"/>
        <end position="170"/>
    </location>
</feature>
<dbReference type="PRINTS" id="PR00700">
    <property type="entry name" value="PRTYPHPHTASE"/>
</dbReference>
<dbReference type="EMBL" id="KV424007">
    <property type="protein sequence ID" value="KZT54805.1"/>
    <property type="molecule type" value="Genomic_DNA"/>
</dbReference>
<evidence type="ECO:0000313" key="6">
    <source>
        <dbReference type="Proteomes" id="UP000076842"/>
    </source>
</evidence>
<feature type="region of interest" description="Disordered" evidence="2">
    <location>
        <begin position="80"/>
        <end position="102"/>
    </location>
</feature>
<dbReference type="GO" id="GO:0004725">
    <property type="term" value="F:protein tyrosine phosphatase activity"/>
    <property type="evidence" value="ECO:0007669"/>
    <property type="project" value="InterPro"/>
</dbReference>
<dbReference type="AlphaFoldDB" id="A0A165EG65"/>
<dbReference type="InParanoid" id="A0A165EG65"/>